<keyword evidence="1 2" id="KW-0238">DNA-binding</keyword>
<dbReference type="SUPFAM" id="SSF46689">
    <property type="entry name" value="Homeodomain-like"/>
    <property type="match status" value="1"/>
</dbReference>
<reference evidence="5 6" key="1">
    <citation type="submission" date="2019-04" db="EMBL/GenBank/DDBJ databases">
        <title>Streptomyces oryziradicis sp. nov., a novel actinomycete isolated from rhizosphere soil of rice (Oryza sativa L.).</title>
        <authorList>
            <person name="Li C."/>
        </authorList>
    </citation>
    <scope>NUCLEOTIDE SEQUENCE [LARGE SCALE GENOMIC DNA]</scope>
    <source>
        <strain evidence="5 6">NEAU-C40</strain>
    </source>
</reference>
<evidence type="ECO:0000313" key="5">
    <source>
        <dbReference type="EMBL" id="TKA00855.1"/>
    </source>
</evidence>
<dbReference type="InterPro" id="IPR009057">
    <property type="entry name" value="Homeodomain-like_sf"/>
</dbReference>
<feature type="DNA-binding region" description="H-T-H motif" evidence="2">
    <location>
        <begin position="43"/>
        <end position="62"/>
    </location>
</feature>
<evidence type="ECO:0000256" key="3">
    <source>
        <dbReference type="SAM" id="MobiDB-lite"/>
    </source>
</evidence>
<dbReference type="PANTHER" id="PTHR30055">
    <property type="entry name" value="HTH-TYPE TRANSCRIPTIONAL REGULATOR RUTR"/>
    <property type="match status" value="1"/>
</dbReference>
<dbReference type="GO" id="GO:0000976">
    <property type="term" value="F:transcription cis-regulatory region binding"/>
    <property type="evidence" value="ECO:0007669"/>
    <property type="project" value="TreeGrafter"/>
</dbReference>
<evidence type="ECO:0000313" key="6">
    <source>
        <dbReference type="Proteomes" id="UP000305778"/>
    </source>
</evidence>
<dbReference type="GO" id="GO:0003700">
    <property type="term" value="F:DNA-binding transcription factor activity"/>
    <property type="evidence" value="ECO:0007669"/>
    <property type="project" value="TreeGrafter"/>
</dbReference>
<feature type="domain" description="HTH tetR-type" evidence="4">
    <location>
        <begin position="20"/>
        <end position="80"/>
    </location>
</feature>
<protein>
    <submittedName>
        <fullName evidence="5">Helix-turn-helix transcriptional regulator</fullName>
    </submittedName>
</protein>
<dbReference type="Proteomes" id="UP000305778">
    <property type="component" value="Unassembled WGS sequence"/>
</dbReference>
<keyword evidence="6" id="KW-1185">Reference proteome</keyword>
<feature type="region of interest" description="Disordered" evidence="3">
    <location>
        <begin position="1"/>
        <end position="23"/>
    </location>
</feature>
<gene>
    <name evidence="5" type="ORF">FCI23_41875</name>
</gene>
<evidence type="ECO:0000256" key="1">
    <source>
        <dbReference type="ARBA" id="ARBA00023125"/>
    </source>
</evidence>
<evidence type="ECO:0000259" key="4">
    <source>
        <dbReference type="PROSITE" id="PS50977"/>
    </source>
</evidence>
<dbReference type="OrthoDB" id="9796019at2"/>
<dbReference type="InterPro" id="IPR001647">
    <property type="entry name" value="HTH_TetR"/>
</dbReference>
<sequence length="107" mass="11732">MPDRNGDPDLASAPSRRRSQQSHQAVLQATVALLNEVGYRRLSFEGVARRAGVGKATIYRWWPNKAALVIEALNGEVPLRPLPDTGDLEADLRTAIRLTVEITSAMP</sequence>
<dbReference type="Gene3D" id="1.10.357.10">
    <property type="entry name" value="Tetracycline Repressor, domain 2"/>
    <property type="match status" value="1"/>
</dbReference>
<dbReference type="PANTHER" id="PTHR30055:SF148">
    <property type="entry name" value="TETR-FAMILY TRANSCRIPTIONAL REGULATOR"/>
    <property type="match status" value="1"/>
</dbReference>
<dbReference type="EMBL" id="SUMC01000079">
    <property type="protein sequence ID" value="TKA00855.1"/>
    <property type="molecule type" value="Genomic_DNA"/>
</dbReference>
<accession>A0A4U0SKR0</accession>
<feature type="non-terminal residue" evidence="5">
    <location>
        <position position="107"/>
    </location>
</feature>
<dbReference type="AlphaFoldDB" id="A0A4U0SKR0"/>
<proteinExistence type="predicted"/>
<dbReference type="InterPro" id="IPR050109">
    <property type="entry name" value="HTH-type_TetR-like_transc_reg"/>
</dbReference>
<evidence type="ECO:0000256" key="2">
    <source>
        <dbReference type="PROSITE-ProRule" id="PRU00335"/>
    </source>
</evidence>
<comment type="caution">
    <text evidence="5">The sequence shown here is derived from an EMBL/GenBank/DDBJ whole genome shotgun (WGS) entry which is preliminary data.</text>
</comment>
<name>A0A4U0SKR0_9ACTN</name>
<dbReference type="PROSITE" id="PS50977">
    <property type="entry name" value="HTH_TETR_2"/>
    <property type="match status" value="1"/>
</dbReference>
<dbReference type="PRINTS" id="PR00455">
    <property type="entry name" value="HTHTETR"/>
</dbReference>
<organism evidence="5 6">
    <name type="scientific">Actinacidiphila oryziradicis</name>
    <dbReference type="NCBI Taxonomy" id="2571141"/>
    <lineage>
        <taxon>Bacteria</taxon>
        <taxon>Bacillati</taxon>
        <taxon>Actinomycetota</taxon>
        <taxon>Actinomycetes</taxon>
        <taxon>Kitasatosporales</taxon>
        <taxon>Streptomycetaceae</taxon>
        <taxon>Actinacidiphila</taxon>
    </lineage>
</organism>
<dbReference type="Pfam" id="PF00440">
    <property type="entry name" value="TetR_N"/>
    <property type="match status" value="1"/>
</dbReference>